<dbReference type="EMBL" id="CP110232">
    <property type="protein sequence ID" value="WEG73052.1"/>
    <property type="molecule type" value="Genomic_DNA"/>
</dbReference>
<protein>
    <submittedName>
        <fullName evidence="1">Uncharacterized protein</fullName>
    </submittedName>
</protein>
<proteinExistence type="predicted"/>
<evidence type="ECO:0000313" key="1">
    <source>
        <dbReference type="EMBL" id="WEG73052.1"/>
    </source>
</evidence>
<dbReference type="RefSeq" id="WP_275468854.1">
    <property type="nucleotide sequence ID" value="NZ_CP110232.1"/>
</dbReference>
<organism evidence="1 2">
    <name type="scientific">Vagococcus intermedius</name>
    <dbReference type="NCBI Taxonomy" id="2991418"/>
    <lineage>
        <taxon>Bacteria</taxon>
        <taxon>Bacillati</taxon>
        <taxon>Bacillota</taxon>
        <taxon>Bacilli</taxon>
        <taxon>Lactobacillales</taxon>
        <taxon>Enterococcaceae</taxon>
        <taxon>Vagococcus</taxon>
    </lineage>
</organism>
<accession>A0AAF0I917</accession>
<dbReference type="KEGG" id="vie:OL234_08790"/>
<keyword evidence="2" id="KW-1185">Reference proteome</keyword>
<dbReference type="AlphaFoldDB" id="A0AAF0I917"/>
<evidence type="ECO:0000313" key="2">
    <source>
        <dbReference type="Proteomes" id="UP001179647"/>
    </source>
</evidence>
<gene>
    <name evidence="1" type="ORF">OL234_08790</name>
</gene>
<dbReference type="Proteomes" id="UP001179647">
    <property type="component" value="Chromosome"/>
</dbReference>
<name>A0AAF0I917_9ENTE</name>
<sequence>MARMNQMNELREDFQCRHCYSMLIKVYGEDFEKPERVAYNCPACSKQLYSKRTTKNVKIRLNEK</sequence>
<reference evidence="1" key="1">
    <citation type="submission" date="2022-10" db="EMBL/GenBank/DDBJ databases">
        <title>Vagococcus sp. isolated from poultry meat.</title>
        <authorList>
            <person name="Johansson P."/>
            <person name="Bjorkroth J."/>
        </authorList>
    </citation>
    <scope>NUCLEOTIDE SEQUENCE</scope>
    <source>
        <strain evidence="1">STAA11</strain>
    </source>
</reference>